<evidence type="ECO:0000313" key="3">
    <source>
        <dbReference type="Proteomes" id="UP000320239"/>
    </source>
</evidence>
<organism evidence="2 3">
    <name type="scientific">Actinoplanes teichomyceticus</name>
    <dbReference type="NCBI Taxonomy" id="1867"/>
    <lineage>
        <taxon>Bacteria</taxon>
        <taxon>Bacillati</taxon>
        <taxon>Actinomycetota</taxon>
        <taxon>Actinomycetes</taxon>
        <taxon>Micromonosporales</taxon>
        <taxon>Micromonosporaceae</taxon>
        <taxon>Actinoplanes</taxon>
    </lineage>
</organism>
<protein>
    <submittedName>
        <fullName evidence="2">Uncharacterized protein</fullName>
    </submittedName>
</protein>
<keyword evidence="1" id="KW-1133">Transmembrane helix</keyword>
<dbReference type="RefSeq" id="WP_122981516.1">
    <property type="nucleotide sequence ID" value="NZ_BOMX01000023.1"/>
</dbReference>
<keyword evidence="1" id="KW-0472">Membrane</keyword>
<keyword evidence="1" id="KW-0812">Transmembrane</keyword>
<comment type="caution">
    <text evidence="2">The sequence shown here is derived from an EMBL/GenBank/DDBJ whole genome shotgun (WGS) entry which is preliminary data.</text>
</comment>
<accession>A0A561WQF7</accession>
<dbReference type="OrthoDB" id="3296742at2"/>
<gene>
    <name evidence="2" type="ORF">FHX34_1011078</name>
</gene>
<dbReference type="AlphaFoldDB" id="A0A561WQF7"/>
<keyword evidence="3" id="KW-1185">Reference proteome</keyword>
<feature type="transmembrane region" description="Helical" evidence="1">
    <location>
        <begin position="9"/>
        <end position="27"/>
    </location>
</feature>
<dbReference type="EMBL" id="VIWY01000001">
    <property type="protein sequence ID" value="TWG26101.1"/>
    <property type="molecule type" value="Genomic_DNA"/>
</dbReference>
<sequence length="150" mass="16337">MSSERERGLILHGLAALLVVAGGIWWWRAAPRAESDPRMLNWRLAAEQLLPETEEQEKSDTLALNAEDEFSTVEDLTGGAFLVSVVCAGPDGSRVRVSLGDDESGRGLPCSGPRTPEVFSVAVGTRLFLRVVADESGPLVFRYTLQRDPN</sequence>
<evidence type="ECO:0000313" key="2">
    <source>
        <dbReference type="EMBL" id="TWG26101.1"/>
    </source>
</evidence>
<dbReference type="Pfam" id="PF19487">
    <property type="entry name" value="DUF6023"/>
    <property type="match status" value="1"/>
</dbReference>
<reference evidence="2 3" key="1">
    <citation type="submission" date="2019-06" db="EMBL/GenBank/DDBJ databases">
        <title>Sequencing the genomes of 1000 actinobacteria strains.</title>
        <authorList>
            <person name="Klenk H.-P."/>
        </authorList>
    </citation>
    <scope>NUCLEOTIDE SEQUENCE [LARGE SCALE GENOMIC DNA]</scope>
    <source>
        <strain evidence="2 3">DSM 43866</strain>
    </source>
</reference>
<proteinExistence type="predicted"/>
<dbReference type="Proteomes" id="UP000320239">
    <property type="component" value="Unassembled WGS sequence"/>
</dbReference>
<evidence type="ECO:0000256" key="1">
    <source>
        <dbReference type="SAM" id="Phobius"/>
    </source>
</evidence>
<dbReference type="InterPro" id="IPR046065">
    <property type="entry name" value="DUF6023"/>
</dbReference>
<name>A0A561WQF7_ACTTI</name>